<dbReference type="EnsemblBacteria" id="BAD02004">
    <property type="protein sequence ID" value="BAD02004"/>
    <property type="gene ID" value="BAD02004"/>
</dbReference>
<evidence type="ECO:0000259" key="3">
    <source>
        <dbReference type="Pfam" id="PF02638"/>
    </source>
</evidence>
<dbReference type="PROSITE" id="PS51257">
    <property type="entry name" value="PROKAR_LIPOPROTEIN"/>
    <property type="match status" value="1"/>
</dbReference>
<accession>Q6ZE96</accession>
<dbReference type="Pfam" id="PF02638">
    <property type="entry name" value="GHL10"/>
    <property type="match status" value="2"/>
</dbReference>
<keyword evidence="5" id="KW-1185">Reference proteome</keyword>
<dbReference type="KEGG" id="syn:slr7102"/>
<dbReference type="Proteomes" id="UP000001425">
    <property type="component" value="Plasmid pSYSA"/>
</dbReference>
<organism evidence="4 5">
    <name type="scientific">Synechocystis sp. (strain ATCC 27184 / PCC 6803 / Kazusa)</name>
    <dbReference type="NCBI Taxonomy" id="1111708"/>
    <lineage>
        <taxon>Bacteria</taxon>
        <taxon>Bacillati</taxon>
        <taxon>Cyanobacteriota</taxon>
        <taxon>Cyanophyceae</taxon>
        <taxon>Synechococcales</taxon>
        <taxon>Merismopediaceae</taxon>
        <taxon>Synechocystis</taxon>
    </lineage>
</organism>
<dbReference type="PANTHER" id="PTHR43405">
    <property type="entry name" value="GLYCOSYL HYDROLASE DIGH"/>
    <property type="match status" value="1"/>
</dbReference>
<name>Q6ZE96_SYNY3</name>
<dbReference type="InterPro" id="IPR003790">
    <property type="entry name" value="GHL10"/>
</dbReference>
<feature type="domain" description="Glycosyl hydrolase-like 10" evidence="3">
    <location>
        <begin position="205"/>
        <end position="301"/>
    </location>
</feature>
<evidence type="ECO:0000256" key="1">
    <source>
        <dbReference type="ARBA" id="ARBA00022729"/>
    </source>
</evidence>
<geneLocation type="plasmid" evidence="4 5">
    <name>pSYSA</name>
</geneLocation>
<evidence type="ECO:0000313" key="4">
    <source>
        <dbReference type="EMBL" id="BAD02004.1"/>
    </source>
</evidence>
<dbReference type="InParanoid" id="Q6ZE96"/>
<dbReference type="EMBL" id="AP004311">
    <property type="protein sequence ID" value="BAD02004.1"/>
    <property type="molecule type" value="Genomic_DNA"/>
</dbReference>
<keyword evidence="1 2" id="KW-0732">Signal</keyword>
<dbReference type="PhylomeDB" id="Q6ZE96"/>
<dbReference type="InterPro" id="IPR017853">
    <property type="entry name" value="GH"/>
</dbReference>
<dbReference type="Gene3D" id="3.20.20.80">
    <property type="entry name" value="Glycosidases"/>
    <property type="match status" value="2"/>
</dbReference>
<dbReference type="SUPFAM" id="SSF51445">
    <property type="entry name" value="(Trans)glycosidases"/>
    <property type="match status" value="1"/>
</dbReference>
<evidence type="ECO:0000256" key="2">
    <source>
        <dbReference type="SAM" id="SignalP"/>
    </source>
</evidence>
<feature type="domain" description="Glycosyl hydrolase-like 10" evidence="3">
    <location>
        <begin position="37"/>
        <end position="201"/>
    </location>
</feature>
<dbReference type="PANTHER" id="PTHR43405:SF1">
    <property type="entry name" value="GLYCOSYL HYDROLASE DIGH"/>
    <property type="match status" value="1"/>
</dbReference>
<dbReference type="InterPro" id="IPR052177">
    <property type="entry name" value="Divisome_Glycosyl_Hydrolase"/>
</dbReference>
<feature type="chain" id="PRO_5004282776" evidence="2">
    <location>
        <begin position="23"/>
        <end position="338"/>
    </location>
</feature>
<evidence type="ECO:0000313" key="5">
    <source>
        <dbReference type="Proteomes" id="UP000001425"/>
    </source>
</evidence>
<gene>
    <name evidence="4" type="ordered locus">slr7102</name>
</gene>
<feature type="signal peptide" evidence="2">
    <location>
        <begin position="1"/>
        <end position="22"/>
    </location>
</feature>
<sequence length="338" mass="38719">MKKLLKSLKWPALFVGIILLLAACHRAPTRTAKETDKMKGVWLTDVGTMGLTYSTLLDETLHHISKSDYDRVYFSVYGLRGQLYPTRQRGDLIPKLPFPNAVGSMARESRRQGLKPYAWFEYGLMLPQFDPVAKNNPDWLLTMANGEQVIENHGVPMVWLDPSNPEVEAYILAHIDDILKEKSLAGIQLDDHWAVPRQFGDYRRSLTALTTKVHEHIKTKNPEFELSLSPNPYQFSLNEYNQDWLRWVKQGIVDEVVVQIYRSSPAEVQQAVNNSGIYTASRYVPVGVGLYTGRKIKPFNLQSIKDQINAVEKQNLGHSLFVWEFMVLRVINIHLNIL</sequence>
<keyword evidence="4" id="KW-0614">Plasmid</keyword>
<reference evidence="4 5" key="1">
    <citation type="journal article" date="2003" name="DNA Res.">
        <title>Structural analysis of four large plasmids harboring in a unicellular cyanobacterium, Synechocystis sp. PCC 6803.</title>
        <authorList>
            <person name="Kaneko T."/>
            <person name="Nakamura Y."/>
            <person name="Sasamoto S."/>
            <person name="Watanabe A."/>
            <person name="Kohara M."/>
            <person name="Matsumoto M."/>
            <person name="Shimpo S."/>
            <person name="Yamada M."/>
            <person name="Tabata S."/>
        </authorList>
    </citation>
    <scope>NUCLEOTIDE SEQUENCE [LARGE SCALE GENOMIC DNA]</scope>
    <source>
        <strain evidence="5">ATCC 27184 / PCC 6803 / Kazusa</strain>
    </source>
</reference>
<dbReference type="AlphaFoldDB" id="Q6ZE96"/>
<protein>
    <submittedName>
        <fullName evidence="4">Slr7102 protein</fullName>
    </submittedName>
</protein>
<dbReference type="FunCoup" id="Q6ZE96">
    <property type="interactions" value="18"/>
</dbReference>
<proteinExistence type="predicted"/>